<feature type="region of interest" description="Disordered" evidence="1">
    <location>
        <begin position="81"/>
        <end position="101"/>
    </location>
</feature>
<dbReference type="EMBL" id="JARBJD010000532">
    <property type="protein sequence ID" value="KAK2941240.1"/>
    <property type="molecule type" value="Genomic_DNA"/>
</dbReference>
<keyword evidence="4" id="KW-1185">Reference proteome</keyword>
<evidence type="ECO:0000313" key="3">
    <source>
        <dbReference type="EMBL" id="KAK2941240.1"/>
    </source>
</evidence>
<organism evidence="2 4">
    <name type="scientific">Blattamonas nauphoetae</name>
    <dbReference type="NCBI Taxonomy" id="2049346"/>
    <lineage>
        <taxon>Eukaryota</taxon>
        <taxon>Metamonada</taxon>
        <taxon>Preaxostyla</taxon>
        <taxon>Oxymonadida</taxon>
        <taxon>Blattamonas</taxon>
    </lineage>
</organism>
<name>A0ABQ9WND5_9EUKA</name>
<gene>
    <name evidence="3" type="ORF">BLNAU_23859</name>
    <name evidence="2" type="ORF">BLNAU_24100</name>
</gene>
<sequence length="101" mass="11279">MNKSNPVECDQNHCANHNQQTADIVKENKTTEADINSYSSPSKVLPVFDSILTDNSAPNRAYVDLDRDLAITTVGGAMHRHSPSVIHPEDYRFRSKPSLQK</sequence>
<dbReference type="Proteomes" id="UP001281761">
    <property type="component" value="Unassembled WGS sequence"/>
</dbReference>
<protein>
    <submittedName>
        <fullName evidence="2">Uncharacterized protein</fullName>
    </submittedName>
</protein>
<comment type="caution">
    <text evidence="2">The sequence shown here is derived from an EMBL/GenBank/DDBJ whole genome shotgun (WGS) entry which is preliminary data.</text>
</comment>
<dbReference type="EMBL" id="JARBJD010000570">
    <property type="protein sequence ID" value="KAK2940985.1"/>
    <property type="molecule type" value="Genomic_DNA"/>
</dbReference>
<reference evidence="2 4" key="1">
    <citation type="journal article" date="2022" name="bioRxiv">
        <title>Genomics of Preaxostyla Flagellates Illuminates Evolutionary Transitions and the Path Towards Mitochondrial Loss.</title>
        <authorList>
            <person name="Novak L.V.F."/>
            <person name="Treitli S.C."/>
            <person name="Pyrih J."/>
            <person name="Halakuc P."/>
            <person name="Pipaliya S.V."/>
            <person name="Vacek V."/>
            <person name="Brzon O."/>
            <person name="Soukal P."/>
            <person name="Eme L."/>
            <person name="Dacks J.B."/>
            <person name="Karnkowska A."/>
            <person name="Elias M."/>
            <person name="Hampl V."/>
        </authorList>
    </citation>
    <scope>NUCLEOTIDE SEQUENCE [LARGE SCALE GENOMIC DNA]</scope>
    <source>
        <strain evidence="2">NAU3</strain>
        <tissue evidence="2">Gut</tissue>
    </source>
</reference>
<evidence type="ECO:0000313" key="4">
    <source>
        <dbReference type="Proteomes" id="UP001281761"/>
    </source>
</evidence>
<evidence type="ECO:0000313" key="2">
    <source>
        <dbReference type="EMBL" id="KAK2940985.1"/>
    </source>
</evidence>
<accession>A0ABQ9WND5</accession>
<evidence type="ECO:0000256" key="1">
    <source>
        <dbReference type="SAM" id="MobiDB-lite"/>
    </source>
</evidence>
<proteinExistence type="predicted"/>